<keyword evidence="2" id="KW-1185">Reference proteome</keyword>
<dbReference type="EMBL" id="JAGTJJ010000066">
    <property type="protein sequence ID" value="MDC3988182.1"/>
    <property type="molecule type" value="Genomic_DNA"/>
</dbReference>
<dbReference type="Proteomes" id="UP001151081">
    <property type="component" value="Unassembled WGS sequence"/>
</dbReference>
<proteinExistence type="predicted"/>
<gene>
    <name evidence="1" type="ORF">KEG57_47380</name>
</gene>
<organism evidence="1 2">
    <name type="scientific">Polyangium jinanense</name>
    <dbReference type="NCBI Taxonomy" id="2829994"/>
    <lineage>
        <taxon>Bacteria</taxon>
        <taxon>Pseudomonadati</taxon>
        <taxon>Myxococcota</taxon>
        <taxon>Polyangia</taxon>
        <taxon>Polyangiales</taxon>
        <taxon>Polyangiaceae</taxon>
        <taxon>Polyangium</taxon>
    </lineage>
</organism>
<sequence length="357" mass="38407">MLRRARAPMALGGLALLAMGLAALSLGSRSAPMASAAVQVEAPLSPPAPAPPPASASAATVPAVLAQETPPAPPPVAPARPGERADAHFDRSWRAPLAGGLLMFPPSWSSEDGQYDLVLHLNGNTDLVEENYGFAGVNAVVAILNLGVGSGVYEDRFANPAGLRLILSRAQDVMVARGLKNARLRRIGLSAWSSGYGGIIKILQHEEFFDRINAIVLVDSIHCGYDPHSKALKQDQIEPTRRFAKKAVESKVLLSIVHSEIETYGYHNAHRTTDFVLESVGVTRTPTNVFQPLPNVPAMKHVVPNAYMKPLEPLTEAHRGELHVRGYGGTGPYTHMLHLIQFSTTALPDLVAFWGRR</sequence>
<comment type="caution">
    <text evidence="1">The sequence shown here is derived from an EMBL/GenBank/DDBJ whole genome shotgun (WGS) entry which is preliminary data.</text>
</comment>
<accession>A0A9X3XD57</accession>
<name>A0A9X3XD57_9BACT</name>
<reference evidence="1 2" key="1">
    <citation type="submission" date="2021-04" db="EMBL/GenBank/DDBJ databases">
        <title>Genome analysis of Polyangium sp.</title>
        <authorList>
            <person name="Li Y."/>
            <person name="Wang J."/>
        </authorList>
    </citation>
    <scope>NUCLEOTIDE SEQUENCE [LARGE SCALE GENOMIC DNA]</scope>
    <source>
        <strain evidence="1 2">SDU14</strain>
    </source>
</reference>
<dbReference type="AlphaFoldDB" id="A0A9X3XD57"/>
<dbReference type="RefSeq" id="WP_272427600.1">
    <property type="nucleotide sequence ID" value="NZ_JAGTJJ010000066.1"/>
</dbReference>
<evidence type="ECO:0000313" key="2">
    <source>
        <dbReference type="Proteomes" id="UP001151081"/>
    </source>
</evidence>
<evidence type="ECO:0000313" key="1">
    <source>
        <dbReference type="EMBL" id="MDC3988182.1"/>
    </source>
</evidence>
<protein>
    <submittedName>
        <fullName evidence="1">Uncharacterized protein</fullName>
    </submittedName>
</protein>